<evidence type="ECO:0000313" key="2">
    <source>
        <dbReference type="Proteomes" id="UP001224087"/>
    </source>
</evidence>
<reference evidence="1" key="1">
    <citation type="submission" date="2019-12" db="EMBL/GenBank/DDBJ databases">
        <title>The DNA Methylation Landscape of Giant Viruses.</title>
        <authorList>
            <person name="Jeudy S."/>
            <person name="Rigou S."/>
            <person name="Alempic J.-M."/>
            <person name="Claverie J.-M."/>
            <person name="Abergel C."/>
            <person name="Legendre M."/>
        </authorList>
    </citation>
    <scope>NUCLEOTIDE SEQUENCE</scope>
    <source>
        <strain evidence="1">P4</strain>
    </source>
</reference>
<evidence type="ECO:0000313" key="1">
    <source>
        <dbReference type="EMBL" id="QIN54345.1"/>
    </source>
</evidence>
<dbReference type="EMBL" id="MN873693">
    <property type="protein sequence ID" value="QIN54345.1"/>
    <property type="molecule type" value="Genomic_DNA"/>
</dbReference>
<accession>A0A6G8MYD5</accession>
<dbReference type="Proteomes" id="UP001224087">
    <property type="component" value="Segment"/>
</dbReference>
<sequence>MYSPRTKIMNGTFATFWREKFETSNLPLLEEGKDFTHWSKIYERSVQAARVADEKIDSGEAIEIALSRIDNLDLLKVTDLDQDTWEMIRTNNLDSYLSVMQEESIVIHDYYLLLTPRASFYLYEKIDKQGEINEQSMIQKTLLVPSSRIALTRDDAWILVYRLVYFGYVF</sequence>
<proteinExistence type="predicted"/>
<protein>
    <submittedName>
        <fullName evidence="1">Uncharacterized protein</fullName>
    </submittedName>
</protein>
<keyword evidence="2" id="KW-1185">Reference proteome</keyword>
<organism evidence="1 2">
    <name type="scientific">Cedratvirus kamchatka</name>
    <dbReference type="NCBI Taxonomy" id="2716914"/>
    <lineage>
        <taxon>Viruses</taxon>
        <taxon>Pithoviruses</taxon>
        <taxon>Orthocedratvirinae</taxon>
        <taxon>Alphacedratvirus</taxon>
        <taxon>Alphacedratvirus rossiense</taxon>
    </lineage>
</organism>
<name>A0A6G8MYD5_9VIRU</name>
<gene>
    <name evidence="1" type="primary">ck220</name>
</gene>